<dbReference type="RefSeq" id="WP_112428421.1">
    <property type="nucleotide sequence ID" value="NZ_MCIF01000002.1"/>
</dbReference>
<dbReference type="InterPro" id="IPR046373">
    <property type="entry name" value="Acyl-CoA_Oxase/DH_mid-dom_sf"/>
</dbReference>
<evidence type="ECO:0000256" key="6">
    <source>
        <dbReference type="ARBA" id="ARBA00022827"/>
    </source>
</evidence>
<evidence type="ECO:0000259" key="11">
    <source>
        <dbReference type="Pfam" id="PF02771"/>
    </source>
</evidence>
<dbReference type="InterPro" id="IPR013786">
    <property type="entry name" value="AcylCoA_DH/ox_N"/>
</dbReference>
<feature type="domain" description="Acyl-CoA dehydrogenase/oxidase N-terminal" evidence="11">
    <location>
        <begin position="6"/>
        <end position="117"/>
    </location>
</feature>
<dbReference type="GO" id="GO:0050660">
    <property type="term" value="F:flavin adenine dinucleotide binding"/>
    <property type="evidence" value="ECO:0007669"/>
    <property type="project" value="InterPro"/>
</dbReference>
<dbReference type="InterPro" id="IPR006089">
    <property type="entry name" value="Acyl-CoA_DH_CS"/>
</dbReference>
<comment type="caution">
    <text evidence="12">The sequence shown here is derived from an EMBL/GenBank/DDBJ whole genome shotgun (WGS) entry which is preliminary data.</text>
</comment>
<dbReference type="OrthoDB" id="9778581at2"/>
<dbReference type="EMBL" id="MCIF01000002">
    <property type="protein sequence ID" value="RAQ95577.1"/>
    <property type="molecule type" value="Genomic_DNA"/>
</dbReference>
<keyword evidence="6 8" id="KW-0274">FAD</keyword>
<dbReference type="SUPFAM" id="SSF47203">
    <property type="entry name" value="Acyl-CoA dehydrogenase C-terminal domain-like"/>
    <property type="match status" value="1"/>
</dbReference>
<evidence type="ECO:0000313" key="12">
    <source>
        <dbReference type="EMBL" id="RAQ95577.1"/>
    </source>
</evidence>
<evidence type="ECO:0000256" key="7">
    <source>
        <dbReference type="ARBA" id="ARBA00023002"/>
    </source>
</evidence>
<dbReference type="PANTHER" id="PTHR43884:SF12">
    <property type="entry name" value="ISOVALERYL-COA DEHYDROGENASE, MITOCHONDRIAL-RELATED"/>
    <property type="match status" value="1"/>
</dbReference>
<keyword evidence="13" id="KW-1185">Reference proteome</keyword>
<evidence type="ECO:0000256" key="3">
    <source>
        <dbReference type="ARBA" id="ARBA00009347"/>
    </source>
</evidence>
<keyword evidence="7 8" id="KW-0560">Oxidoreductase</keyword>
<keyword evidence="4" id="KW-0101">Branched-chain amino acid catabolism</keyword>
<evidence type="ECO:0000259" key="9">
    <source>
        <dbReference type="Pfam" id="PF00441"/>
    </source>
</evidence>
<gene>
    <name evidence="12" type="ORF">A4R35_08525</name>
</gene>
<dbReference type="GO" id="GO:0003995">
    <property type="term" value="F:acyl-CoA dehydrogenase activity"/>
    <property type="evidence" value="ECO:0007669"/>
    <property type="project" value="InterPro"/>
</dbReference>
<evidence type="ECO:0000256" key="1">
    <source>
        <dbReference type="ARBA" id="ARBA00001974"/>
    </source>
</evidence>
<comment type="cofactor">
    <cofactor evidence="1 8">
        <name>FAD</name>
        <dbReference type="ChEBI" id="CHEBI:57692"/>
    </cofactor>
</comment>
<dbReference type="Proteomes" id="UP000248706">
    <property type="component" value="Unassembled WGS sequence"/>
</dbReference>
<dbReference type="Pfam" id="PF02771">
    <property type="entry name" value="Acyl-CoA_dh_N"/>
    <property type="match status" value="1"/>
</dbReference>
<dbReference type="SUPFAM" id="SSF56645">
    <property type="entry name" value="Acyl-CoA dehydrogenase NM domain-like"/>
    <property type="match status" value="1"/>
</dbReference>
<feature type="domain" description="Acyl-CoA dehydrogenase/oxidase C-terminal" evidence="9">
    <location>
        <begin position="228"/>
        <end position="379"/>
    </location>
</feature>
<dbReference type="Pfam" id="PF02770">
    <property type="entry name" value="Acyl-CoA_dh_M"/>
    <property type="match status" value="1"/>
</dbReference>
<proteinExistence type="inferred from homology"/>
<name>A0A328VDB7_9CHLR</name>
<dbReference type="InterPro" id="IPR009075">
    <property type="entry name" value="AcylCo_DH/oxidase_C"/>
</dbReference>
<evidence type="ECO:0000256" key="5">
    <source>
        <dbReference type="ARBA" id="ARBA00022630"/>
    </source>
</evidence>
<dbReference type="FunFam" id="1.10.540.10:FF:000002">
    <property type="entry name" value="Acyl-CoA dehydrogenase FadE19"/>
    <property type="match status" value="1"/>
</dbReference>
<evidence type="ECO:0000313" key="13">
    <source>
        <dbReference type="Proteomes" id="UP000248706"/>
    </source>
</evidence>
<reference evidence="12 13" key="1">
    <citation type="submission" date="2016-08" db="EMBL/GenBank/DDBJ databases">
        <title>Analysis of Carbohydrate Active Enzymes in Thermogemmatispora T81 Reveals Carbohydrate Degradation Ability.</title>
        <authorList>
            <person name="Tomazini A."/>
            <person name="Lal S."/>
            <person name="Stott M."/>
            <person name="Henrissat B."/>
            <person name="Polikarpov I."/>
            <person name="Sparling R."/>
            <person name="Levin D.B."/>
        </authorList>
    </citation>
    <scope>NUCLEOTIDE SEQUENCE [LARGE SCALE GENOMIC DNA]</scope>
    <source>
        <strain evidence="12 13">T81</strain>
    </source>
</reference>
<dbReference type="GO" id="GO:0009083">
    <property type="term" value="P:branched-chain amino acid catabolic process"/>
    <property type="evidence" value="ECO:0007669"/>
    <property type="project" value="UniProtKB-KW"/>
</dbReference>
<organism evidence="12 13">
    <name type="scientific">Thermogemmatispora tikiterensis</name>
    <dbReference type="NCBI Taxonomy" id="1825093"/>
    <lineage>
        <taxon>Bacteria</taxon>
        <taxon>Bacillati</taxon>
        <taxon>Chloroflexota</taxon>
        <taxon>Ktedonobacteria</taxon>
        <taxon>Thermogemmatisporales</taxon>
        <taxon>Thermogemmatisporaceae</taxon>
        <taxon>Thermogemmatispora</taxon>
    </lineage>
</organism>
<evidence type="ECO:0000256" key="4">
    <source>
        <dbReference type="ARBA" id="ARBA00022456"/>
    </source>
</evidence>
<dbReference type="Pfam" id="PF00441">
    <property type="entry name" value="Acyl-CoA_dh_1"/>
    <property type="match status" value="1"/>
</dbReference>
<feature type="domain" description="Acyl-CoA oxidase/dehydrogenase middle" evidence="10">
    <location>
        <begin position="121"/>
        <end position="215"/>
    </location>
</feature>
<comment type="pathway">
    <text evidence="2">Amino-acid degradation; L-valine degradation.</text>
</comment>
<dbReference type="AlphaFoldDB" id="A0A328VDB7"/>
<dbReference type="Gene3D" id="2.40.110.10">
    <property type="entry name" value="Butyryl-CoA Dehydrogenase, subunit A, domain 2"/>
    <property type="match status" value="1"/>
</dbReference>
<dbReference type="PROSITE" id="PS00073">
    <property type="entry name" value="ACYL_COA_DH_2"/>
    <property type="match status" value="1"/>
</dbReference>
<comment type="similarity">
    <text evidence="3 8">Belongs to the acyl-CoA dehydrogenase family.</text>
</comment>
<dbReference type="InterPro" id="IPR036250">
    <property type="entry name" value="AcylCo_DH-like_C"/>
</dbReference>
<evidence type="ECO:0000256" key="8">
    <source>
        <dbReference type="RuleBase" id="RU362125"/>
    </source>
</evidence>
<dbReference type="FunFam" id="1.20.140.10:FF:000001">
    <property type="entry name" value="Acyl-CoA dehydrogenase"/>
    <property type="match status" value="1"/>
</dbReference>
<dbReference type="Gene3D" id="1.10.540.10">
    <property type="entry name" value="Acyl-CoA dehydrogenase/oxidase, N-terminal domain"/>
    <property type="match status" value="1"/>
</dbReference>
<dbReference type="PANTHER" id="PTHR43884">
    <property type="entry name" value="ACYL-COA DEHYDROGENASE"/>
    <property type="match status" value="1"/>
</dbReference>
<dbReference type="PIRSF" id="PIRSF016578">
    <property type="entry name" value="HsaA"/>
    <property type="match status" value="1"/>
</dbReference>
<dbReference type="InterPro" id="IPR006091">
    <property type="entry name" value="Acyl-CoA_Oxase/DH_mid-dom"/>
</dbReference>
<evidence type="ECO:0000259" key="10">
    <source>
        <dbReference type="Pfam" id="PF02770"/>
    </source>
</evidence>
<dbReference type="InterPro" id="IPR037069">
    <property type="entry name" value="AcylCoA_DH/ox_N_sf"/>
</dbReference>
<dbReference type="InterPro" id="IPR009100">
    <property type="entry name" value="AcylCoA_DH/oxidase_NM_dom_sf"/>
</dbReference>
<keyword evidence="5 8" id="KW-0285">Flavoprotein</keyword>
<accession>A0A328VDB7</accession>
<sequence>MNFYLTEEQQLIRDTARRIAREVVAPRAPELDDTGIYPEDIFQVYKETGLLGLGFPEELGGSGAGIFGLALAIEEIAKVDNACALILLLTRLSTSAILKAGTEEQKRKYCAGTARGELRGAFGLTEPGAGSDSANIATRAVRKGNEYILTGTKCYISGASVADFFLVAAKTDPGAGSRGFSVFIVDRDTPGFRVGREDRKMGVHGVPTCELIFEEARVPAHNLVGRENEGFKLIMWNLNSVRPCVAARGVGTAEGAIQYAVDYARQRQTFGQPLIEHQAIQMMIAEVAMHIEASRLLTYQAALLVDEGKADREHAHFLSMAKAFATETAVEACDKALQIMGGLGYMHESLTERFYRDARQLTIVEGTSQVQRLIIARAVKDNLLNWY</sequence>
<dbReference type="Gene3D" id="1.20.140.10">
    <property type="entry name" value="Butyryl-CoA Dehydrogenase, subunit A, domain 3"/>
    <property type="match status" value="1"/>
</dbReference>
<evidence type="ECO:0000256" key="2">
    <source>
        <dbReference type="ARBA" id="ARBA00005109"/>
    </source>
</evidence>
<dbReference type="FunFam" id="2.40.110.10:FF:000001">
    <property type="entry name" value="Acyl-CoA dehydrogenase, mitochondrial"/>
    <property type="match status" value="1"/>
</dbReference>
<protein>
    <submittedName>
        <fullName evidence="12">Acyl-CoA dehydrogenase</fullName>
    </submittedName>
</protein>